<protein>
    <submittedName>
        <fullName evidence="1">Uncharacterized protein</fullName>
    </submittedName>
</protein>
<dbReference type="CDD" id="cd00093">
    <property type="entry name" value="HTH_XRE"/>
    <property type="match status" value="1"/>
</dbReference>
<gene>
    <name evidence="1" type="ORF">GMO_21540</name>
</gene>
<evidence type="ECO:0000313" key="1">
    <source>
        <dbReference type="EMBL" id="EHH67583.1"/>
    </source>
</evidence>
<dbReference type="EMBL" id="AGQV01000008">
    <property type="protein sequence ID" value="EHH67583.1"/>
    <property type="molecule type" value="Genomic_DNA"/>
</dbReference>
<reference evidence="1 2" key="1">
    <citation type="submission" date="2011-10" db="EMBL/GenBank/DDBJ databases">
        <title>Genome sequence of Gluconobacter morbifer G707, isolated from Drosophila gut.</title>
        <authorList>
            <person name="Lee W.-J."/>
            <person name="Kim E.-K."/>
        </authorList>
    </citation>
    <scope>NUCLEOTIDE SEQUENCE [LARGE SCALE GENOMIC DNA]</scope>
    <source>
        <strain evidence="1 2">G707</strain>
    </source>
</reference>
<keyword evidence="2" id="KW-1185">Reference proteome</keyword>
<organism evidence="1 2">
    <name type="scientific">Gluconobacter morbifer G707</name>
    <dbReference type="NCBI Taxonomy" id="1088869"/>
    <lineage>
        <taxon>Bacteria</taxon>
        <taxon>Pseudomonadati</taxon>
        <taxon>Pseudomonadota</taxon>
        <taxon>Alphaproteobacteria</taxon>
        <taxon>Acetobacterales</taxon>
        <taxon>Acetobacteraceae</taxon>
        <taxon>Gluconobacter</taxon>
    </lineage>
</organism>
<dbReference type="InterPro" id="IPR009057">
    <property type="entry name" value="Homeodomain-like_sf"/>
</dbReference>
<dbReference type="STRING" id="1088869.GMO_21540"/>
<dbReference type="PATRIC" id="fig|1088869.3.peg.2148"/>
<dbReference type="SUPFAM" id="SSF46689">
    <property type="entry name" value="Homeodomain-like"/>
    <property type="match status" value="1"/>
</dbReference>
<sequence>MQNAEIREISGMDVVPPPQIKWLVDAIGEEAALGFLDSNGGRRIWVPTKARGSKFARLYGEDIAAALSAHCGGNHYDVPLCREWRTMLFYCQGMSISDIAFRLGCSRSAVIRILGGRTRKIICRREQSMSDNRQMALFG</sequence>
<accession>G6XKY8</accession>
<dbReference type="Proteomes" id="UP000004949">
    <property type="component" value="Unassembled WGS sequence"/>
</dbReference>
<name>G6XKY8_9PROT</name>
<proteinExistence type="predicted"/>
<evidence type="ECO:0000313" key="2">
    <source>
        <dbReference type="Proteomes" id="UP000004949"/>
    </source>
</evidence>
<comment type="caution">
    <text evidence="1">The sequence shown here is derived from an EMBL/GenBank/DDBJ whole genome shotgun (WGS) entry which is preliminary data.</text>
</comment>
<dbReference type="InterPro" id="IPR001387">
    <property type="entry name" value="Cro/C1-type_HTH"/>
</dbReference>
<dbReference type="AlphaFoldDB" id="G6XKY8"/>